<comment type="caution">
    <text evidence="1">The sequence shown here is derived from an EMBL/GenBank/DDBJ whole genome shotgun (WGS) entry which is preliminary data.</text>
</comment>
<proteinExistence type="predicted"/>
<reference evidence="1 2" key="1">
    <citation type="submission" date="2019-03" db="EMBL/GenBank/DDBJ databases">
        <title>First draft genome of Liparis tanakae, snailfish: a comprehensive survey of snailfish specific genes.</title>
        <authorList>
            <person name="Kim W."/>
            <person name="Song I."/>
            <person name="Jeong J.-H."/>
            <person name="Kim D."/>
            <person name="Kim S."/>
            <person name="Ryu S."/>
            <person name="Song J.Y."/>
            <person name="Lee S.K."/>
        </authorList>
    </citation>
    <scope>NUCLEOTIDE SEQUENCE [LARGE SCALE GENOMIC DNA]</scope>
    <source>
        <tissue evidence="1">Muscle</tissue>
    </source>
</reference>
<evidence type="ECO:0000313" key="1">
    <source>
        <dbReference type="EMBL" id="TNN57796.1"/>
    </source>
</evidence>
<dbReference type="Proteomes" id="UP000314294">
    <property type="component" value="Unassembled WGS sequence"/>
</dbReference>
<dbReference type="AlphaFoldDB" id="A0A4Z2GW97"/>
<protein>
    <submittedName>
        <fullName evidence="1">Uncharacterized protein</fullName>
    </submittedName>
</protein>
<sequence length="83" mass="9240">MPQQQCASGTWRRRSLRRQDGQSRYLQLFDGVSSSTNHQPHLAGRDEHLLHGGSAFTIAVKTRTVSATVHDLDQIVQRGLDAS</sequence>
<organism evidence="1 2">
    <name type="scientific">Liparis tanakae</name>
    <name type="common">Tanaka's snailfish</name>
    <dbReference type="NCBI Taxonomy" id="230148"/>
    <lineage>
        <taxon>Eukaryota</taxon>
        <taxon>Metazoa</taxon>
        <taxon>Chordata</taxon>
        <taxon>Craniata</taxon>
        <taxon>Vertebrata</taxon>
        <taxon>Euteleostomi</taxon>
        <taxon>Actinopterygii</taxon>
        <taxon>Neopterygii</taxon>
        <taxon>Teleostei</taxon>
        <taxon>Neoteleostei</taxon>
        <taxon>Acanthomorphata</taxon>
        <taxon>Eupercaria</taxon>
        <taxon>Perciformes</taxon>
        <taxon>Cottioidei</taxon>
        <taxon>Cottales</taxon>
        <taxon>Liparidae</taxon>
        <taxon>Liparis</taxon>
    </lineage>
</organism>
<gene>
    <name evidence="1" type="ORF">EYF80_031980</name>
</gene>
<keyword evidence="2" id="KW-1185">Reference proteome</keyword>
<dbReference type="EMBL" id="SRLO01000396">
    <property type="protein sequence ID" value="TNN57796.1"/>
    <property type="molecule type" value="Genomic_DNA"/>
</dbReference>
<evidence type="ECO:0000313" key="2">
    <source>
        <dbReference type="Proteomes" id="UP000314294"/>
    </source>
</evidence>
<accession>A0A4Z2GW97</accession>
<name>A0A4Z2GW97_9TELE</name>